<comment type="subcellular location">
    <subcellularLocation>
        <location evidence="4">Cytoplasm</location>
    </subcellularLocation>
</comment>
<dbReference type="InterPro" id="IPR036130">
    <property type="entry name" value="Pyridoxine-5'_phos_synth"/>
</dbReference>
<feature type="binding site" evidence="4">
    <location>
        <position position="22"/>
    </location>
    <ligand>
        <name>3-amino-2-oxopropyl phosphate</name>
        <dbReference type="ChEBI" id="CHEBI:57279"/>
    </ligand>
</feature>
<dbReference type="NCBIfam" id="TIGR00559">
    <property type="entry name" value="pdxJ"/>
    <property type="match status" value="1"/>
</dbReference>
<feature type="binding site" evidence="4">
    <location>
        <begin position="13"/>
        <end position="14"/>
    </location>
    <ligand>
        <name>1-deoxy-D-xylulose 5-phosphate</name>
        <dbReference type="ChEBI" id="CHEBI:57792"/>
    </ligand>
</feature>
<evidence type="ECO:0000256" key="2">
    <source>
        <dbReference type="ARBA" id="ARBA00022679"/>
    </source>
</evidence>
<keyword evidence="7" id="KW-1185">Reference proteome</keyword>
<dbReference type="NCBIfam" id="NF003625">
    <property type="entry name" value="PRK05265.1-3"/>
    <property type="match status" value="1"/>
</dbReference>
<dbReference type="EMBL" id="SNWH01000004">
    <property type="protein sequence ID" value="TDO12652.1"/>
    <property type="molecule type" value="Genomic_DNA"/>
</dbReference>
<dbReference type="SUPFAM" id="SSF63892">
    <property type="entry name" value="Pyridoxine 5'-phosphate synthase"/>
    <property type="match status" value="1"/>
</dbReference>
<feature type="binding site" evidence="4">
    <location>
        <position position="49"/>
    </location>
    <ligand>
        <name>1-deoxy-D-xylulose 5-phosphate</name>
        <dbReference type="ChEBI" id="CHEBI:57792"/>
    </ligand>
</feature>
<evidence type="ECO:0000256" key="3">
    <source>
        <dbReference type="ARBA" id="ARBA00023096"/>
    </source>
</evidence>
<feature type="binding site" evidence="4">
    <location>
        <position position="104"/>
    </location>
    <ligand>
        <name>1-deoxy-D-xylulose 5-phosphate</name>
        <dbReference type="ChEBI" id="CHEBI:57792"/>
    </ligand>
</feature>
<dbReference type="InterPro" id="IPR013785">
    <property type="entry name" value="Aldolase_TIM"/>
</dbReference>
<dbReference type="AlphaFoldDB" id="A0A4R6HUJ9"/>
<dbReference type="Pfam" id="PF03740">
    <property type="entry name" value="PdxJ"/>
    <property type="match status" value="1"/>
</dbReference>
<reference evidence="6 7" key="1">
    <citation type="submission" date="2019-03" db="EMBL/GenBank/DDBJ databases">
        <title>Freshwater and sediment microbial communities from various areas in North America, analyzing microbe dynamics in response to fracking.</title>
        <authorList>
            <person name="Lamendella R."/>
        </authorList>
    </citation>
    <scope>NUCLEOTIDE SEQUENCE [LARGE SCALE GENOMIC DNA]</scope>
    <source>
        <strain evidence="6 7">1_TX</strain>
    </source>
</reference>
<dbReference type="Gene3D" id="3.20.20.70">
    <property type="entry name" value="Aldolase class I"/>
    <property type="match status" value="1"/>
</dbReference>
<dbReference type="OrthoDB" id="9806590at2"/>
<feature type="active site" description="Proton acceptor" evidence="4">
    <location>
        <position position="47"/>
    </location>
</feature>
<evidence type="ECO:0000256" key="4">
    <source>
        <dbReference type="HAMAP-Rule" id="MF_00279"/>
    </source>
</evidence>
<evidence type="ECO:0000313" key="7">
    <source>
        <dbReference type="Proteomes" id="UP000295150"/>
    </source>
</evidence>
<comment type="similarity">
    <text evidence="4">Belongs to the PNP synthase family.</text>
</comment>
<comment type="pathway">
    <text evidence="4">Cofactor biosynthesis; pyridoxine 5'-phosphate biosynthesis; pyridoxine 5'-phosphate from D-erythrose 4-phosphate: step 5/5.</text>
</comment>
<comment type="function">
    <text evidence="4">Catalyzes the complicated ring closure reaction between the two acyclic compounds 1-deoxy-D-xylulose-5-phosphate (DXP) and 3-amino-2-oxopropyl phosphate (1-amino-acetone-3-phosphate or AAP) to form pyridoxine 5'-phosphate (PNP) and inorganic phosphate.</text>
</comment>
<comment type="caution">
    <text evidence="6">The sequence shown here is derived from an EMBL/GenBank/DDBJ whole genome shotgun (WGS) entry which is preliminary data.</text>
</comment>
<feature type="binding site" evidence="4">
    <location>
        <position position="11"/>
    </location>
    <ligand>
        <name>3-amino-2-oxopropyl phosphate</name>
        <dbReference type="ChEBI" id="CHEBI:57279"/>
    </ligand>
</feature>
<dbReference type="FunFam" id="3.20.20.70:FF:000042">
    <property type="entry name" value="Pyridoxine 5'-phosphate synthase"/>
    <property type="match status" value="1"/>
</dbReference>
<feature type="active site" description="Proton acceptor" evidence="4">
    <location>
        <position position="74"/>
    </location>
</feature>
<protein>
    <recommendedName>
        <fullName evidence="4 5">Pyridoxine 5'-phosphate synthase</fullName>
        <shortName evidence="4">PNP synthase</shortName>
        <ecNumber evidence="4 5">2.6.99.2</ecNumber>
    </recommendedName>
</protein>
<feature type="site" description="Transition state stabilizer" evidence="4">
    <location>
        <position position="155"/>
    </location>
</feature>
<dbReference type="UniPathway" id="UPA00244">
    <property type="reaction ID" value="UER00313"/>
</dbReference>
<dbReference type="Proteomes" id="UP000295150">
    <property type="component" value="Unassembled WGS sequence"/>
</dbReference>
<sequence length="266" mass="28508">MHPPRILLGVNIDHIATLRQARGTRYPDPVQAALLAEEAGADGITVHLREDRRHIQERDVRLLAEVLNTRMNLEMAVIEEMLVLAETIRPAHVCLVPEKREELTTEGGLDVVGSFAAVAAACRRLTAVACEVSLFIDPEPVQIEAAARAGAPVIELHTGAYAEATGEAARREHARLAAAVEMALELGLTVNAGHGLHYHNVEAIAALPGLHELNIGHAIIARALFVGLKEAVAEMKRLAIAGQEAGFVAALEAHDHEHGDPASCCR</sequence>
<dbReference type="InterPro" id="IPR004569">
    <property type="entry name" value="PyrdxlP_synth_PdxJ"/>
</dbReference>
<feature type="active site" description="Proton donor" evidence="4">
    <location>
        <position position="194"/>
    </location>
</feature>
<accession>A0A4R6HUJ9</accession>
<dbReference type="HAMAP" id="MF_00279">
    <property type="entry name" value="PdxJ"/>
    <property type="match status" value="1"/>
</dbReference>
<dbReference type="EC" id="2.6.99.2" evidence="4 5"/>
<feature type="binding site" evidence="4">
    <location>
        <begin position="216"/>
        <end position="217"/>
    </location>
    <ligand>
        <name>3-amino-2-oxopropyl phosphate</name>
        <dbReference type="ChEBI" id="CHEBI:57279"/>
    </ligand>
</feature>
<dbReference type="GO" id="GO:0033856">
    <property type="term" value="F:pyridoxine 5'-phosphate synthase activity"/>
    <property type="evidence" value="ECO:0007669"/>
    <property type="project" value="UniProtKB-UniRule"/>
</dbReference>
<dbReference type="GO" id="GO:0005829">
    <property type="term" value="C:cytosol"/>
    <property type="evidence" value="ECO:0007669"/>
    <property type="project" value="TreeGrafter"/>
</dbReference>
<name>A0A4R6HUJ9_9GAMM</name>
<keyword evidence="1 4" id="KW-0963">Cytoplasm</keyword>
<dbReference type="NCBIfam" id="NF003627">
    <property type="entry name" value="PRK05265.1-5"/>
    <property type="match status" value="1"/>
</dbReference>
<dbReference type="PANTHER" id="PTHR30456:SF0">
    <property type="entry name" value="PYRIDOXINE 5'-PHOSPHATE SYNTHASE"/>
    <property type="match status" value="1"/>
</dbReference>
<evidence type="ECO:0000256" key="5">
    <source>
        <dbReference type="NCBIfam" id="TIGR00559"/>
    </source>
</evidence>
<evidence type="ECO:0000256" key="1">
    <source>
        <dbReference type="ARBA" id="ARBA00022490"/>
    </source>
</evidence>
<feature type="binding site" evidence="4">
    <location>
        <position position="54"/>
    </location>
    <ligand>
        <name>1-deoxy-D-xylulose 5-phosphate</name>
        <dbReference type="ChEBI" id="CHEBI:57792"/>
    </ligand>
</feature>
<proteinExistence type="inferred from homology"/>
<evidence type="ECO:0000313" key="6">
    <source>
        <dbReference type="EMBL" id="TDO12652.1"/>
    </source>
</evidence>
<dbReference type="PANTHER" id="PTHR30456">
    <property type="entry name" value="PYRIDOXINE 5'-PHOSPHATE SYNTHASE"/>
    <property type="match status" value="1"/>
</dbReference>
<keyword evidence="2 4" id="KW-0808">Transferase</keyword>
<organism evidence="6 7">
    <name type="scientific">Halomonas ventosae</name>
    <dbReference type="NCBI Taxonomy" id="229007"/>
    <lineage>
        <taxon>Bacteria</taxon>
        <taxon>Pseudomonadati</taxon>
        <taxon>Pseudomonadota</taxon>
        <taxon>Gammaproteobacteria</taxon>
        <taxon>Oceanospirillales</taxon>
        <taxon>Halomonadaceae</taxon>
        <taxon>Halomonas</taxon>
    </lineage>
</organism>
<comment type="subunit">
    <text evidence="4">Homooctamer; tetramer of dimers.</text>
</comment>
<dbReference type="NCBIfam" id="NF003623">
    <property type="entry name" value="PRK05265.1-1"/>
    <property type="match status" value="1"/>
</dbReference>
<dbReference type="GO" id="GO:0008615">
    <property type="term" value="P:pyridoxine biosynthetic process"/>
    <property type="evidence" value="ECO:0007669"/>
    <property type="project" value="UniProtKB-UniRule"/>
</dbReference>
<comment type="catalytic activity">
    <reaction evidence="4">
        <text>3-amino-2-oxopropyl phosphate + 1-deoxy-D-xylulose 5-phosphate = pyridoxine 5'-phosphate + phosphate + 2 H2O + H(+)</text>
        <dbReference type="Rhea" id="RHEA:15265"/>
        <dbReference type="ChEBI" id="CHEBI:15377"/>
        <dbReference type="ChEBI" id="CHEBI:15378"/>
        <dbReference type="ChEBI" id="CHEBI:43474"/>
        <dbReference type="ChEBI" id="CHEBI:57279"/>
        <dbReference type="ChEBI" id="CHEBI:57792"/>
        <dbReference type="ChEBI" id="CHEBI:58589"/>
        <dbReference type="EC" id="2.6.99.2"/>
    </reaction>
</comment>
<dbReference type="RefSeq" id="WP_133482597.1">
    <property type="nucleotide sequence ID" value="NZ_SNWH01000004.1"/>
</dbReference>
<gene>
    <name evidence="4" type="primary">pdxJ</name>
    <name evidence="6" type="ORF">DFO68_104165</name>
</gene>
<feature type="binding site" evidence="4">
    <location>
        <position position="195"/>
    </location>
    <ligand>
        <name>3-amino-2-oxopropyl phosphate</name>
        <dbReference type="ChEBI" id="CHEBI:57279"/>
    </ligand>
</feature>
<keyword evidence="3 4" id="KW-0664">Pyridoxine biosynthesis</keyword>
<dbReference type="CDD" id="cd00003">
    <property type="entry name" value="PNPsynthase"/>
    <property type="match status" value="1"/>
</dbReference>